<dbReference type="CDD" id="cd18808">
    <property type="entry name" value="SF1_C_Upf1"/>
    <property type="match status" value="1"/>
</dbReference>
<dbReference type="AlphaFoldDB" id="A0A1G9X5P6"/>
<dbReference type="Gene3D" id="3.40.50.300">
    <property type="entry name" value="P-loop containing nucleotide triphosphate hydrolases"/>
    <property type="match status" value="2"/>
</dbReference>
<dbReference type="InterPro" id="IPR041677">
    <property type="entry name" value="DNA2/NAM7_AAA_11"/>
</dbReference>
<accession>A0A1G9X5P6</accession>
<reference evidence="4" key="1">
    <citation type="submission" date="2016-10" db="EMBL/GenBank/DDBJ databases">
        <authorList>
            <person name="Varghese N."/>
            <person name="Submissions S."/>
        </authorList>
    </citation>
    <scope>NUCLEOTIDE SEQUENCE [LARGE SCALE GENOMIC DNA]</scope>
    <source>
        <strain evidence="4">DSM 44796</strain>
    </source>
</reference>
<dbReference type="RefSeq" id="WP_176929975.1">
    <property type="nucleotide sequence ID" value="NZ_FNET01000029.1"/>
</dbReference>
<dbReference type="Pfam" id="PF13087">
    <property type="entry name" value="AAA_12"/>
    <property type="match status" value="1"/>
</dbReference>
<gene>
    <name evidence="3" type="ORF">SAMN04488074_12949</name>
</gene>
<evidence type="ECO:0000259" key="1">
    <source>
        <dbReference type="Pfam" id="PF13086"/>
    </source>
</evidence>
<protein>
    <submittedName>
        <fullName evidence="3">AAA domain-containing protein</fullName>
    </submittedName>
</protein>
<feature type="domain" description="DNA2/NAM7 helicase helicase" evidence="1">
    <location>
        <begin position="405"/>
        <end position="781"/>
    </location>
</feature>
<dbReference type="PANTHER" id="PTHR10887:SF495">
    <property type="entry name" value="HELICASE SENATAXIN ISOFORM X1-RELATED"/>
    <property type="match status" value="1"/>
</dbReference>
<name>A0A1G9X5P6_9PSEU</name>
<evidence type="ECO:0000313" key="3">
    <source>
        <dbReference type="EMBL" id="SDM92090.1"/>
    </source>
</evidence>
<proteinExistence type="predicted"/>
<organism evidence="3 4">
    <name type="scientific">Lentzea albidocapillata subsp. violacea</name>
    <dbReference type="NCBI Taxonomy" id="128104"/>
    <lineage>
        <taxon>Bacteria</taxon>
        <taxon>Bacillati</taxon>
        <taxon>Actinomycetota</taxon>
        <taxon>Actinomycetes</taxon>
        <taxon>Pseudonocardiales</taxon>
        <taxon>Pseudonocardiaceae</taxon>
        <taxon>Lentzea</taxon>
    </lineage>
</organism>
<dbReference type="InterPro" id="IPR045055">
    <property type="entry name" value="DNA2/NAM7-like"/>
</dbReference>
<dbReference type="InterPro" id="IPR047187">
    <property type="entry name" value="SF1_C_Upf1"/>
</dbReference>
<evidence type="ECO:0000313" key="4">
    <source>
        <dbReference type="Proteomes" id="UP000199682"/>
    </source>
</evidence>
<dbReference type="PANTHER" id="PTHR10887">
    <property type="entry name" value="DNA2/NAM7 HELICASE FAMILY"/>
    <property type="match status" value="1"/>
</dbReference>
<feature type="domain" description="DNA2/NAM7 helicase-like C-terminal" evidence="2">
    <location>
        <begin position="805"/>
        <end position="1032"/>
    </location>
</feature>
<dbReference type="Proteomes" id="UP000199682">
    <property type="component" value="Unassembled WGS sequence"/>
</dbReference>
<evidence type="ECO:0000259" key="2">
    <source>
        <dbReference type="Pfam" id="PF13087"/>
    </source>
</evidence>
<dbReference type="SUPFAM" id="SSF52540">
    <property type="entry name" value="P-loop containing nucleoside triphosphate hydrolases"/>
    <property type="match status" value="1"/>
</dbReference>
<dbReference type="EMBL" id="FNET01000029">
    <property type="protein sequence ID" value="SDM92090.1"/>
    <property type="molecule type" value="Genomic_DNA"/>
</dbReference>
<sequence>MKIRELPHAQERTVWLRPVGSFPLGTSSSVRVTSSPFGVVLTAGDVVASCALPDSDDAEWLVTVVASDAYIAEIVATEPNVALRVLTYDRFERWPDGRRIGVDDQAVEDIRRHAKSKDTPEKVIRWLTEQIRLDGGEPFAVIAVGAGATVNQTAFRLVGATITADVRLIGDRLLLERLTRRRPRAQDRLMLVRGEISFVDATRLGQLTTTEREEVERLSKADNAYLAIWEEYNSLERAAAQQAASEIGWADYDRFTVRSDNRLEFDLVQHHRSDAFRERIGRERVGIEAGEGVAFQETGGHSAGAFVIGEAIVSPKGTIVLAPARPYERGTLPQRGRLAGAYTLDKVRIDRRDFAQAAVAAGATFPVRQLALILGDQRPDDVGRAQRHEPMSARVREILGGTPTNAQLQAIDMAVNSRDLLLIQGPPGTGKTRVITAIQARLSEIHDKSAALDKRVLLTSYQHDAVGNLINAANDGLLPPVKLGRGEDQEDEAYLAAWTADLSARLDHRYKRVRPNEFVRGQRELQDRATAYRHQPFDVASTIELLTWLTHQVDLVGADVAREARRLARKLEYDLAGGASRRSDELMVLARRLRASSEGYADDGPNTAARAYTTQQFFDLLNDAQRESLERAARSVSAPDVAAAELAVLKRDVLDRILDGRARGSVVATMPEVEALLYRAMQSAEREVRASTSPVDLAIEYFRDAVASQPDAIRRSISNHTRALAATCQQSASRRMRDAQTVPFDTVIVDEAARANPLDLMIPVSLASGRIILVGDHRQLPQLLDEGLVPQLSKRHDGKIVDTVLSRSLFERLFIKLKELQVRDGTPRVITLDRQFRTHPVLGTFISEQFYAPFQERLFNGIEDPRAFAHHLTGYKNAVCAWFDVPATEGRDQRSGTSIARPAEAQVIVTQLFEGLRESRSDFTFGVITFYSGQVNALWEAMRDAGLAVRQGLDYTLNPSVSWLYTDRGLPRVRIGSVDAFQGREFDVVFLSTVRSNKRERGHRDFGFLVLSNRLCVAMSRQRRLLVAVGDAAMFTSPEGREAVPALAALHDLTGGEHGLRKST</sequence>
<dbReference type="GO" id="GO:0004386">
    <property type="term" value="F:helicase activity"/>
    <property type="evidence" value="ECO:0007669"/>
    <property type="project" value="InterPro"/>
</dbReference>
<dbReference type="InterPro" id="IPR041679">
    <property type="entry name" value="DNA2/NAM7-like_C"/>
</dbReference>
<dbReference type="Pfam" id="PF13086">
    <property type="entry name" value="AAA_11"/>
    <property type="match status" value="1"/>
</dbReference>
<dbReference type="InterPro" id="IPR027417">
    <property type="entry name" value="P-loop_NTPase"/>
</dbReference>